<feature type="transmembrane region" description="Helical" evidence="5">
    <location>
        <begin position="136"/>
        <end position="160"/>
    </location>
</feature>
<evidence type="ECO:0000256" key="3">
    <source>
        <dbReference type="ARBA" id="ARBA00022989"/>
    </source>
</evidence>
<dbReference type="GO" id="GO:0005886">
    <property type="term" value="C:plasma membrane"/>
    <property type="evidence" value="ECO:0007669"/>
    <property type="project" value="UniProtKB-SubCell"/>
</dbReference>
<gene>
    <name evidence="7" type="ORF">D5S18_22865</name>
</gene>
<dbReference type="InterPro" id="IPR036259">
    <property type="entry name" value="MFS_trans_sf"/>
</dbReference>
<evidence type="ECO:0000256" key="5">
    <source>
        <dbReference type="SAM" id="Phobius"/>
    </source>
</evidence>
<feature type="transmembrane region" description="Helical" evidence="5">
    <location>
        <begin position="243"/>
        <end position="265"/>
    </location>
</feature>
<feature type="domain" description="Major facilitator superfamily (MFS) profile" evidence="6">
    <location>
        <begin position="167"/>
        <end position="396"/>
    </location>
</feature>
<feature type="transmembrane region" description="Helical" evidence="5">
    <location>
        <begin position="328"/>
        <end position="351"/>
    </location>
</feature>
<comment type="subcellular location">
    <subcellularLocation>
        <location evidence="1">Cell membrane</location>
        <topology evidence="1">Multi-pass membrane protein</topology>
    </subcellularLocation>
</comment>
<dbReference type="OrthoDB" id="4229605at2"/>
<dbReference type="Pfam" id="PF07690">
    <property type="entry name" value="MFS_1"/>
    <property type="match status" value="1"/>
</dbReference>
<name>A0A3A4JR90_9NOCA</name>
<protein>
    <submittedName>
        <fullName evidence="7">MFS transporter</fullName>
    </submittedName>
</protein>
<dbReference type="InterPro" id="IPR020846">
    <property type="entry name" value="MFS_dom"/>
</dbReference>
<organism evidence="7 8">
    <name type="scientific">Nocardia panacis</name>
    <dbReference type="NCBI Taxonomy" id="2340916"/>
    <lineage>
        <taxon>Bacteria</taxon>
        <taxon>Bacillati</taxon>
        <taxon>Actinomycetota</taxon>
        <taxon>Actinomycetes</taxon>
        <taxon>Mycobacteriales</taxon>
        <taxon>Nocardiaceae</taxon>
        <taxon>Nocardia</taxon>
    </lineage>
</organism>
<keyword evidence="8" id="KW-1185">Reference proteome</keyword>
<keyword evidence="2 5" id="KW-0812">Transmembrane</keyword>
<dbReference type="Gene3D" id="1.20.1250.20">
    <property type="entry name" value="MFS general substrate transporter like domains"/>
    <property type="match status" value="2"/>
</dbReference>
<dbReference type="RefSeq" id="WP_120043134.1">
    <property type="nucleotide sequence ID" value="NZ_QZFU01000029.1"/>
</dbReference>
<dbReference type="GO" id="GO:0022857">
    <property type="term" value="F:transmembrane transporter activity"/>
    <property type="evidence" value="ECO:0007669"/>
    <property type="project" value="InterPro"/>
</dbReference>
<feature type="transmembrane region" description="Helical" evidence="5">
    <location>
        <begin position="272"/>
        <end position="290"/>
    </location>
</feature>
<dbReference type="PANTHER" id="PTHR23542:SF1">
    <property type="entry name" value="MAJOR FACILITATOR SUPERFAMILY (MFS) PROFILE DOMAIN-CONTAINING PROTEIN"/>
    <property type="match status" value="1"/>
</dbReference>
<feature type="transmembrane region" description="Helical" evidence="5">
    <location>
        <begin position="12"/>
        <end position="39"/>
    </location>
</feature>
<proteinExistence type="predicted"/>
<evidence type="ECO:0000313" key="8">
    <source>
        <dbReference type="Proteomes" id="UP000266677"/>
    </source>
</evidence>
<comment type="caution">
    <text evidence="7">The sequence shown here is derived from an EMBL/GenBank/DDBJ whole genome shotgun (WGS) entry which is preliminary data.</text>
</comment>
<dbReference type="SUPFAM" id="SSF103473">
    <property type="entry name" value="MFS general substrate transporter"/>
    <property type="match status" value="1"/>
</dbReference>
<dbReference type="PANTHER" id="PTHR23542">
    <property type="match status" value="1"/>
</dbReference>
<feature type="transmembrane region" description="Helical" evidence="5">
    <location>
        <begin position="296"/>
        <end position="316"/>
    </location>
</feature>
<sequence>MGGYREVLRSPGLRNVLVLGALVRIPFAAGVLLIALHVVQTLHGSYAQAGAMGTVMTVCRAVSGPWRGRLLDRFGLRRTLAPSLVVGTVCWGVAPFVSYWPLLVLVAVAGIFDLPIFAVVRQAVIAAAGASNRQSALALESVSVEVAFMVGPVVGIAATTAGSTTYVLLAVQMCLMLSGLVIFVLNPPLRSDDSTVARKVPRREWFHTEFIALCVCACASVTVLGATELAFVSAIRGYGAQQWLGVVLAVWAFGSLVGGLIYGLLPRAPSTYPLLTVLGFATIPLVFGGGPLLIGVGGFIAGLFCAPTLTACLSQLSRIVPEGGRGEAIGWHSAALTLGSGIGSSFAGVAIDAGGFRAGFGAAALIGIVCGLGLGAMVAMVGRRRPARVREVTPAS</sequence>
<evidence type="ECO:0000259" key="6">
    <source>
        <dbReference type="PROSITE" id="PS50850"/>
    </source>
</evidence>
<keyword evidence="4 5" id="KW-0472">Membrane</keyword>
<keyword evidence="3 5" id="KW-1133">Transmembrane helix</keyword>
<feature type="transmembrane region" description="Helical" evidence="5">
    <location>
        <begin position="100"/>
        <end position="124"/>
    </location>
</feature>
<dbReference type="PROSITE" id="PS50850">
    <property type="entry name" value="MFS"/>
    <property type="match status" value="1"/>
</dbReference>
<dbReference type="Proteomes" id="UP000266677">
    <property type="component" value="Unassembled WGS sequence"/>
</dbReference>
<evidence type="ECO:0000256" key="2">
    <source>
        <dbReference type="ARBA" id="ARBA00022692"/>
    </source>
</evidence>
<feature type="transmembrane region" description="Helical" evidence="5">
    <location>
        <begin position="357"/>
        <end position="381"/>
    </location>
</feature>
<accession>A0A3A4JR90</accession>
<reference evidence="7 8" key="1">
    <citation type="submission" date="2018-09" db="EMBL/GenBank/DDBJ databases">
        <title>YIM PH21274 draft genome.</title>
        <authorList>
            <person name="Miao C."/>
        </authorList>
    </citation>
    <scope>NUCLEOTIDE SEQUENCE [LARGE SCALE GENOMIC DNA]</scope>
    <source>
        <strain evidence="7 8">YIM PH 21724</strain>
    </source>
</reference>
<evidence type="ECO:0000313" key="7">
    <source>
        <dbReference type="EMBL" id="RJO72029.1"/>
    </source>
</evidence>
<feature type="transmembrane region" description="Helical" evidence="5">
    <location>
        <begin position="166"/>
        <end position="189"/>
    </location>
</feature>
<feature type="transmembrane region" description="Helical" evidence="5">
    <location>
        <begin position="210"/>
        <end position="231"/>
    </location>
</feature>
<evidence type="ECO:0000256" key="1">
    <source>
        <dbReference type="ARBA" id="ARBA00004651"/>
    </source>
</evidence>
<dbReference type="EMBL" id="QZFU01000029">
    <property type="protein sequence ID" value="RJO72029.1"/>
    <property type="molecule type" value="Genomic_DNA"/>
</dbReference>
<evidence type="ECO:0000256" key="4">
    <source>
        <dbReference type="ARBA" id="ARBA00023136"/>
    </source>
</evidence>
<dbReference type="InterPro" id="IPR011701">
    <property type="entry name" value="MFS"/>
</dbReference>
<dbReference type="AlphaFoldDB" id="A0A3A4JR90"/>